<evidence type="ECO:0000256" key="7">
    <source>
        <dbReference type="HAMAP-Rule" id="MF_00090"/>
    </source>
</evidence>
<sequence length="239" mass="26146">MTGIGAMGSPVYIFIFVLLLLTAPVQEDAYKAQREQMVEQQLKRRGISDKAVLNAMRTVKRHLFVPTAIAPEAYSDGALPIGHKQTISQPYMVAYMTQVIEPTPGMKVLEIGTGSGYQAAVLAEIVKQVYTIEIIPEHGKAAAARLKQLGYNNVEVKIGDGYAGWEEHAPFDAIVVTAGAESVPPPLFAQLKEGGRMVIPVGPVYRTQTLKLIEKKRGKAVTRNLMPVVFVPFTREGQQ</sequence>
<dbReference type="Proteomes" id="UP000187181">
    <property type="component" value="Unassembled WGS sequence"/>
</dbReference>
<keyword evidence="3 7" id="KW-0963">Cytoplasm</keyword>
<accession>A0A1R3WCT4</accession>
<keyword evidence="9" id="KW-1185">Reference proteome</keyword>
<dbReference type="NCBIfam" id="NF001453">
    <property type="entry name" value="PRK00312.1"/>
    <property type="match status" value="1"/>
</dbReference>
<protein>
    <recommendedName>
        <fullName evidence="7">Protein-L-isoaspartate O-methyltransferase</fullName>
        <ecNumber evidence="7">2.1.1.77</ecNumber>
    </recommendedName>
    <alternativeName>
        <fullName evidence="7">L-isoaspartyl protein carboxyl methyltransferase</fullName>
    </alternativeName>
    <alternativeName>
        <fullName evidence="7">Protein L-isoaspartyl methyltransferase</fullName>
    </alternativeName>
    <alternativeName>
        <fullName evidence="7">Protein-beta-aspartate methyltransferase</fullName>
        <shortName evidence="7">PIMT</shortName>
    </alternativeName>
</protein>
<evidence type="ECO:0000313" key="8">
    <source>
        <dbReference type="EMBL" id="SIT75681.1"/>
    </source>
</evidence>
<gene>
    <name evidence="7" type="primary">pcm</name>
    <name evidence="8" type="ORF">SAMN05444128_0238</name>
</gene>
<proteinExistence type="inferred from homology"/>
<dbReference type="PANTHER" id="PTHR11579">
    <property type="entry name" value="PROTEIN-L-ISOASPARTATE O-METHYLTRANSFERASE"/>
    <property type="match status" value="1"/>
</dbReference>
<reference evidence="9" key="1">
    <citation type="submission" date="2017-01" db="EMBL/GenBank/DDBJ databases">
        <authorList>
            <person name="Varghese N."/>
            <person name="Submissions S."/>
        </authorList>
    </citation>
    <scope>NUCLEOTIDE SEQUENCE [LARGE SCALE GENOMIC DNA]</scope>
    <source>
        <strain evidence="9">LP100</strain>
    </source>
</reference>
<dbReference type="EMBL" id="FTPP01000001">
    <property type="protein sequence ID" value="SIT75681.1"/>
    <property type="molecule type" value="Genomic_DNA"/>
</dbReference>
<dbReference type="CDD" id="cd02440">
    <property type="entry name" value="AdoMet_MTases"/>
    <property type="match status" value="1"/>
</dbReference>
<evidence type="ECO:0000256" key="4">
    <source>
        <dbReference type="ARBA" id="ARBA00022603"/>
    </source>
</evidence>
<dbReference type="EC" id="2.1.1.77" evidence="7"/>
<feature type="active site" evidence="7">
    <location>
        <position position="88"/>
    </location>
</feature>
<evidence type="ECO:0000256" key="2">
    <source>
        <dbReference type="ARBA" id="ARBA00005369"/>
    </source>
</evidence>
<evidence type="ECO:0000256" key="6">
    <source>
        <dbReference type="ARBA" id="ARBA00022691"/>
    </source>
</evidence>
<dbReference type="FunFam" id="3.40.50.150:FF:000010">
    <property type="entry name" value="Protein-L-isoaspartate O-methyltransferase"/>
    <property type="match status" value="1"/>
</dbReference>
<dbReference type="InterPro" id="IPR000682">
    <property type="entry name" value="PCMT"/>
</dbReference>
<dbReference type="SUPFAM" id="SSF53335">
    <property type="entry name" value="S-adenosyl-L-methionine-dependent methyltransferases"/>
    <property type="match status" value="1"/>
</dbReference>
<dbReference type="AlphaFoldDB" id="A0A1R3WCT4"/>
<dbReference type="GO" id="GO:0005737">
    <property type="term" value="C:cytoplasm"/>
    <property type="evidence" value="ECO:0007669"/>
    <property type="project" value="UniProtKB-SubCell"/>
</dbReference>
<evidence type="ECO:0000256" key="1">
    <source>
        <dbReference type="ARBA" id="ARBA00004496"/>
    </source>
</evidence>
<dbReference type="Gene3D" id="3.40.50.150">
    <property type="entry name" value="Vaccinia Virus protein VP39"/>
    <property type="match status" value="1"/>
</dbReference>
<dbReference type="HAMAP" id="MF_00090">
    <property type="entry name" value="PIMT"/>
    <property type="match status" value="1"/>
</dbReference>
<evidence type="ECO:0000256" key="3">
    <source>
        <dbReference type="ARBA" id="ARBA00022490"/>
    </source>
</evidence>
<comment type="subcellular location">
    <subcellularLocation>
        <location evidence="1 7">Cytoplasm</location>
    </subcellularLocation>
</comment>
<dbReference type="GO" id="GO:0032259">
    <property type="term" value="P:methylation"/>
    <property type="evidence" value="ECO:0007669"/>
    <property type="project" value="UniProtKB-KW"/>
</dbReference>
<evidence type="ECO:0000256" key="5">
    <source>
        <dbReference type="ARBA" id="ARBA00022679"/>
    </source>
</evidence>
<organism evidence="8 9">
    <name type="scientific">Pontibacter indicus</name>
    <dbReference type="NCBI Taxonomy" id="1317125"/>
    <lineage>
        <taxon>Bacteria</taxon>
        <taxon>Pseudomonadati</taxon>
        <taxon>Bacteroidota</taxon>
        <taxon>Cytophagia</taxon>
        <taxon>Cytophagales</taxon>
        <taxon>Hymenobacteraceae</taxon>
        <taxon>Pontibacter</taxon>
    </lineage>
</organism>
<name>A0A1R3WCT4_9BACT</name>
<dbReference type="PROSITE" id="PS01279">
    <property type="entry name" value="PCMT"/>
    <property type="match status" value="1"/>
</dbReference>
<dbReference type="STRING" id="1317125.SAMN05444128_0238"/>
<comment type="catalytic activity">
    <reaction evidence="7">
        <text>[protein]-L-isoaspartate + S-adenosyl-L-methionine = [protein]-L-isoaspartate alpha-methyl ester + S-adenosyl-L-homocysteine</text>
        <dbReference type="Rhea" id="RHEA:12705"/>
        <dbReference type="Rhea" id="RHEA-COMP:12143"/>
        <dbReference type="Rhea" id="RHEA-COMP:12144"/>
        <dbReference type="ChEBI" id="CHEBI:57856"/>
        <dbReference type="ChEBI" id="CHEBI:59789"/>
        <dbReference type="ChEBI" id="CHEBI:90596"/>
        <dbReference type="ChEBI" id="CHEBI:90598"/>
        <dbReference type="EC" id="2.1.1.77"/>
    </reaction>
</comment>
<dbReference type="Pfam" id="PF01135">
    <property type="entry name" value="PCMT"/>
    <property type="match status" value="1"/>
</dbReference>
<dbReference type="NCBIfam" id="TIGR00080">
    <property type="entry name" value="pimt"/>
    <property type="match status" value="1"/>
</dbReference>
<keyword evidence="6 7" id="KW-0949">S-adenosyl-L-methionine</keyword>
<evidence type="ECO:0000313" key="9">
    <source>
        <dbReference type="Proteomes" id="UP000187181"/>
    </source>
</evidence>
<dbReference type="PANTHER" id="PTHR11579:SF0">
    <property type="entry name" value="PROTEIN-L-ISOASPARTATE(D-ASPARTATE) O-METHYLTRANSFERASE"/>
    <property type="match status" value="1"/>
</dbReference>
<keyword evidence="4 7" id="KW-0489">Methyltransferase</keyword>
<dbReference type="GO" id="GO:0030091">
    <property type="term" value="P:protein repair"/>
    <property type="evidence" value="ECO:0007669"/>
    <property type="project" value="UniProtKB-UniRule"/>
</dbReference>
<comment type="function">
    <text evidence="7">Catalyzes the methyl esterification of L-isoaspartyl residues in peptides and proteins that result from spontaneous decomposition of normal L-aspartyl and L-asparaginyl residues. It plays a role in the repair and/or degradation of damaged proteins.</text>
</comment>
<dbReference type="GO" id="GO:0004719">
    <property type="term" value="F:protein-L-isoaspartate (D-aspartate) O-methyltransferase activity"/>
    <property type="evidence" value="ECO:0007669"/>
    <property type="project" value="UniProtKB-UniRule"/>
</dbReference>
<keyword evidence="5 7" id="KW-0808">Transferase</keyword>
<dbReference type="InterPro" id="IPR029063">
    <property type="entry name" value="SAM-dependent_MTases_sf"/>
</dbReference>
<comment type="similarity">
    <text evidence="2 7">Belongs to the methyltransferase superfamily. L-isoaspartyl/D-aspartyl protein methyltransferase family.</text>
</comment>